<dbReference type="PROSITE" id="PS50016">
    <property type="entry name" value="ZF_PHD_2"/>
    <property type="match status" value="1"/>
</dbReference>
<keyword evidence="7" id="KW-0539">Nucleus</keyword>
<evidence type="ECO:0000256" key="3">
    <source>
        <dbReference type="ARBA" id="ARBA00022737"/>
    </source>
</evidence>
<evidence type="ECO:0000259" key="10">
    <source>
        <dbReference type="PROSITE" id="PS50016"/>
    </source>
</evidence>
<dbReference type="PROSITE" id="PS50827">
    <property type="entry name" value="DDT"/>
    <property type="match status" value="1"/>
</dbReference>
<dbReference type="InterPro" id="IPR013083">
    <property type="entry name" value="Znf_RING/FYVE/PHD"/>
</dbReference>
<keyword evidence="2" id="KW-0479">Metal-binding</keyword>
<evidence type="ECO:0000313" key="13">
    <source>
        <dbReference type="Proteomes" id="UP000001514"/>
    </source>
</evidence>
<keyword evidence="6" id="KW-0238">DNA-binding</keyword>
<evidence type="ECO:0000256" key="6">
    <source>
        <dbReference type="ARBA" id="ARBA00023125"/>
    </source>
</evidence>
<dbReference type="Gene3D" id="3.30.40.10">
    <property type="entry name" value="Zinc/RING finger domain, C3HC4 (zinc finger)"/>
    <property type="match status" value="2"/>
</dbReference>
<dbReference type="InterPro" id="IPR047365">
    <property type="entry name" value="Tudor_AtPTM-like"/>
</dbReference>
<accession>D8S5H4</accession>
<gene>
    <name evidence="12" type="ORF">SELMODRAFT_443911</name>
</gene>
<dbReference type="GO" id="GO:0000785">
    <property type="term" value="C:chromatin"/>
    <property type="evidence" value="ECO:0007669"/>
    <property type="project" value="InterPro"/>
</dbReference>
<feature type="region of interest" description="Disordered" evidence="9">
    <location>
        <begin position="63"/>
        <end position="90"/>
    </location>
</feature>
<feature type="region of interest" description="Disordered" evidence="9">
    <location>
        <begin position="426"/>
        <end position="469"/>
    </location>
</feature>
<dbReference type="Gramene" id="EFJ20595">
    <property type="protein sequence ID" value="EFJ20595"/>
    <property type="gene ID" value="SELMODRAFT_443911"/>
</dbReference>
<evidence type="ECO:0000256" key="4">
    <source>
        <dbReference type="ARBA" id="ARBA00022771"/>
    </source>
</evidence>
<dbReference type="PROSITE" id="PS01359">
    <property type="entry name" value="ZF_PHD_1"/>
    <property type="match status" value="1"/>
</dbReference>
<dbReference type="InterPro" id="IPR018501">
    <property type="entry name" value="DDT_dom"/>
</dbReference>
<keyword evidence="4 8" id="KW-0863">Zinc-finger</keyword>
<dbReference type="SMART" id="SM00249">
    <property type="entry name" value="PHD"/>
    <property type="match status" value="2"/>
</dbReference>
<dbReference type="SMART" id="SM00571">
    <property type="entry name" value="DDT"/>
    <property type="match status" value="1"/>
</dbReference>
<proteinExistence type="predicted"/>
<dbReference type="Pfam" id="PF00628">
    <property type="entry name" value="PHD"/>
    <property type="match status" value="1"/>
</dbReference>
<protein>
    <recommendedName>
        <fullName evidence="14">PHD-type domain-containing protein</fullName>
    </recommendedName>
</protein>
<feature type="compositionally biased region" description="Basic and acidic residues" evidence="9">
    <location>
        <begin position="131"/>
        <end position="167"/>
    </location>
</feature>
<organism evidence="13">
    <name type="scientific">Selaginella moellendorffii</name>
    <name type="common">Spikemoss</name>
    <dbReference type="NCBI Taxonomy" id="88036"/>
    <lineage>
        <taxon>Eukaryota</taxon>
        <taxon>Viridiplantae</taxon>
        <taxon>Streptophyta</taxon>
        <taxon>Embryophyta</taxon>
        <taxon>Tracheophyta</taxon>
        <taxon>Lycopodiopsida</taxon>
        <taxon>Selaginellales</taxon>
        <taxon>Selaginellaceae</taxon>
        <taxon>Selaginella</taxon>
    </lineage>
</organism>
<dbReference type="CDD" id="cd15532">
    <property type="entry name" value="PHD2_CHD_II"/>
    <property type="match status" value="1"/>
</dbReference>
<feature type="region of interest" description="Disordered" evidence="9">
    <location>
        <begin position="111"/>
        <end position="181"/>
    </location>
</feature>
<dbReference type="InParanoid" id="D8S5H4"/>
<dbReference type="GO" id="GO:0006355">
    <property type="term" value="P:regulation of DNA-templated transcription"/>
    <property type="evidence" value="ECO:0007669"/>
    <property type="project" value="InterPro"/>
</dbReference>
<evidence type="ECO:0000256" key="1">
    <source>
        <dbReference type="ARBA" id="ARBA00004123"/>
    </source>
</evidence>
<evidence type="ECO:0008006" key="14">
    <source>
        <dbReference type="Google" id="ProtNLM"/>
    </source>
</evidence>
<dbReference type="InterPro" id="IPR019786">
    <property type="entry name" value="Zinc_finger_PHD-type_CS"/>
</dbReference>
<dbReference type="Proteomes" id="UP000001514">
    <property type="component" value="Unassembled WGS sequence"/>
</dbReference>
<dbReference type="GO" id="GO:0003677">
    <property type="term" value="F:DNA binding"/>
    <property type="evidence" value="ECO:0007669"/>
    <property type="project" value="UniProtKB-KW"/>
</dbReference>
<evidence type="ECO:0000256" key="9">
    <source>
        <dbReference type="SAM" id="MobiDB-lite"/>
    </source>
</evidence>
<dbReference type="OMA" id="LQIHSHC"/>
<dbReference type="HOGENOM" id="CLU_257840_0_0_1"/>
<dbReference type="FunCoup" id="D8S5H4">
    <property type="interactions" value="2581"/>
</dbReference>
<keyword evidence="5" id="KW-0862">Zinc</keyword>
<dbReference type="PANTHER" id="PTHR46508:SF1">
    <property type="entry name" value="PHD FINGER FAMILY PROTEIN"/>
    <property type="match status" value="1"/>
</dbReference>
<evidence type="ECO:0000313" key="12">
    <source>
        <dbReference type="EMBL" id="EFJ20595.1"/>
    </source>
</evidence>
<dbReference type="GO" id="GO:0008270">
    <property type="term" value="F:zinc ion binding"/>
    <property type="evidence" value="ECO:0007669"/>
    <property type="project" value="UniProtKB-KW"/>
</dbReference>
<dbReference type="CDD" id="cd20401">
    <property type="entry name" value="Tudor_AtPTM-like"/>
    <property type="match status" value="1"/>
</dbReference>
<dbReference type="EMBL" id="GL377602">
    <property type="protein sequence ID" value="EFJ20595.1"/>
    <property type="molecule type" value="Genomic_DNA"/>
</dbReference>
<evidence type="ECO:0000256" key="2">
    <source>
        <dbReference type="ARBA" id="ARBA00022723"/>
    </source>
</evidence>
<dbReference type="Pfam" id="PF15612">
    <property type="entry name" value="WHIM1"/>
    <property type="match status" value="1"/>
</dbReference>
<keyword evidence="13" id="KW-1185">Reference proteome</keyword>
<dbReference type="KEGG" id="smo:SELMODRAFT_443911"/>
<dbReference type="InterPro" id="IPR028942">
    <property type="entry name" value="WHIM1_dom"/>
</dbReference>
<evidence type="ECO:0000256" key="7">
    <source>
        <dbReference type="ARBA" id="ARBA00023242"/>
    </source>
</evidence>
<dbReference type="STRING" id="88036.D8S5H4"/>
<keyword evidence="3" id="KW-0677">Repeat</keyword>
<dbReference type="InterPro" id="IPR017956">
    <property type="entry name" value="AT_hook_DNA-bd_motif"/>
</dbReference>
<dbReference type="SUPFAM" id="SSF57903">
    <property type="entry name" value="FYVE/PHD zinc finger"/>
    <property type="match status" value="2"/>
</dbReference>
<feature type="compositionally biased region" description="Basic residues" evidence="9">
    <location>
        <begin position="121"/>
        <end position="130"/>
    </location>
</feature>
<dbReference type="GO" id="GO:0005634">
    <property type="term" value="C:nucleus"/>
    <property type="evidence" value="ECO:0007669"/>
    <property type="project" value="UniProtKB-SubCell"/>
</dbReference>
<evidence type="ECO:0000256" key="5">
    <source>
        <dbReference type="ARBA" id="ARBA00022833"/>
    </source>
</evidence>
<dbReference type="SMART" id="SM00384">
    <property type="entry name" value="AT_hook"/>
    <property type="match status" value="2"/>
</dbReference>
<sequence>MEEEEDNAELVGRSVRKYFQGHGYFGGTVVAYDKSSKYFRVKYADGDREEVELHELREILVDCGSDSGAPPKRSRGRPRKIADANGTNGELIQAMNYKDLVAWEVAKALKRHRPESEPGKRPRGRPRKKPRQEEKVLEKEEETKEEGQETKEEETKILEKDEEEKNKPLKPVAHRRKSSLADREYPLRLQQRRKQEEQVMDRIKVDDGAERKQKEQLMDRVKVDGGPAAREEVECHKTEETDLNVPALPPSSVNLNIPTESVFHLFSAFTFLRSFSWVIFLSPFSLQQFICCLTLKEANPLVDQIHLSLLVLLRQHLESLASDGIESAINCLRCRDWTLLDAVAWPSYLIAYLVNGNYRNEGKERLLDIGILRREYYGLEVGSKIDILSFLCDRVLDTDEVRSELAKRSNGDSDLDPLVKGSVEDSYLEQPTKRETRRSRKSSPSDTSELVDPPTSHRTEPTEQKHTSDWNSDDCVLCGMDGNLICCDGCPAAYHSRCVGVSKSTLPEGDWYCPECTLQKIATEVTRARKVVRGFECFGIDTYGRRYIAACEHLFISESSSLDSSYVCYGPGDISSVLDLLDSTGALSASLRTSIMQCWNLSENSAPKNDALLSPIQDTICVLNGSAEDELVTTDKPFGSSKLSRCTGMHESFYEASSYVNQYSQGGLSALAASNLAEKSTNRRAAVQKTQIFEQIKAFSRTPVQFYWPSLKKKRAETAKDRCGWCFACKNLSRKKGCLLNTAAGKLCAGAAIVTGGLRLIKKGINHLPALIAYVLYMEDRLYGLLGGLWESTDQRNRWRRRLDCAAHVHQVKLGLLELGSSLRPLALSRNWSICAEDAPRLGTVNGNVFVSSLKKSGGRRRKKVQADDPIKIFPGGGTCGVQWRRGGKLVRRILDWETLPVAALKRAGRQGGMRKVPGLIYNDYFELPRRTVQCAWLARVEASFSVSELAIQVRSLDALIRWSELPVPDEVKTSFGEFIIREKAMEDDITKYRVETSKTEDELTEALKPDVVNCASKFVNALAGEESASTNSVWLPETEVPLCLVREFEEKRRRFMQPKKPAAVRKGERARVSKSTKLKAILNRLHSKKKALRYCTSFPTVNKLTPFSMLTRSDTVSCQECQGDFHKQCLSGKTGLCQSCFTTKQSTKRSRRLLDTAEESPPEAAVKDRPVLLVYSRRKKLAVTAPAFRAAVIRKRRSKRPGNSSGVRWKLDKKLTFRRDMVVYPGQKLDGGGLRCAICEQPYDAKLLYIGCEHCQEWFHGRAVGITSSNIARVDAFKCHKCRKKGSPYCPFTRKTKENVTPVRGREDVDNERGLRGRGDKASFSYSQDDDEVLTEIGNWSGGKAVAD</sequence>
<reference evidence="12 13" key="1">
    <citation type="journal article" date="2011" name="Science">
        <title>The Selaginella genome identifies genetic changes associated with the evolution of vascular plants.</title>
        <authorList>
            <person name="Banks J.A."/>
            <person name="Nishiyama T."/>
            <person name="Hasebe M."/>
            <person name="Bowman J.L."/>
            <person name="Gribskov M."/>
            <person name="dePamphilis C."/>
            <person name="Albert V.A."/>
            <person name="Aono N."/>
            <person name="Aoyama T."/>
            <person name="Ambrose B.A."/>
            <person name="Ashton N.W."/>
            <person name="Axtell M.J."/>
            <person name="Barker E."/>
            <person name="Barker M.S."/>
            <person name="Bennetzen J.L."/>
            <person name="Bonawitz N.D."/>
            <person name="Chapple C."/>
            <person name="Cheng C."/>
            <person name="Correa L.G."/>
            <person name="Dacre M."/>
            <person name="DeBarry J."/>
            <person name="Dreyer I."/>
            <person name="Elias M."/>
            <person name="Engstrom E.M."/>
            <person name="Estelle M."/>
            <person name="Feng L."/>
            <person name="Finet C."/>
            <person name="Floyd S.K."/>
            <person name="Frommer W.B."/>
            <person name="Fujita T."/>
            <person name="Gramzow L."/>
            <person name="Gutensohn M."/>
            <person name="Harholt J."/>
            <person name="Hattori M."/>
            <person name="Heyl A."/>
            <person name="Hirai T."/>
            <person name="Hiwatashi Y."/>
            <person name="Ishikawa M."/>
            <person name="Iwata M."/>
            <person name="Karol K.G."/>
            <person name="Koehler B."/>
            <person name="Kolukisaoglu U."/>
            <person name="Kubo M."/>
            <person name="Kurata T."/>
            <person name="Lalonde S."/>
            <person name="Li K."/>
            <person name="Li Y."/>
            <person name="Litt A."/>
            <person name="Lyons E."/>
            <person name="Manning G."/>
            <person name="Maruyama T."/>
            <person name="Michael T.P."/>
            <person name="Mikami K."/>
            <person name="Miyazaki S."/>
            <person name="Morinaga S."/>
            <person name="Murata T."/>
            <person name="Mueller-Roeber B."/>
            <person name="Nelson D.R."/>
            <person name="Obara M."/>
            <person name="Oguri Y."/>
            <person name="Olmstead R.G."/>
            <person name="Onodera N."/>
            <person name="Petersen B.L."/>
            <person name="Pils B."/>
            <person name="Prigge M."/>
            <person name="Rensing S.A."/>
            <person name="Riano-Pachon D.M."/>
            <person name="Roberts A.W."/>
            <person name="Sato Y."/>
            <person name="Scheller H.V."/>
            <person name="Schulz B."/>
            <person name="Schulz C."/>
            <person name="Shakirov E.V."/>
            <person name="Shibagaki N."/>
            <person name="Shinohara N."/>
            <person name="Shippen D.E."/>
            <person name="Soerensen I."/>
            <person name="Sotooka R."/>
            <person name="Sugimoto N."/>
            <person name="Sugita M."/>
            <person name="Sumikawa N."/>
            <person name="Tanurdzic M."/>
            <person name="Theissen G."/>
            <person name="Ulvskov P."/>
            <person name="Wakazuki S."/>
            <person name="Weng J.K."/>
            <person name="Willats W.W."/>
            <person name="Wipf D."/>
            <person name="Wolf P.G."/>
            <person name="Yang L."/>
            <person name="Zimmer A.D."/>
            <person name="Zhu Q."/>
            <person name="Mitros T."/>
            <person name="Hellsten U."/>
            <person name="Loque D."/>
            <person name="Otillar R."/>
            <person name="Salamov A."/>
            <person name="Schmutz J."/>
            <person name="Shapiro H."/>
            <person name="Lindquist E."/>
            <person name="Lucas S."/>
            <person name="Rokhsar D."/>
            <person name="Grigoriev I.V."/>
        </authorList>
    </citation>
    <scope>NUCLEOTIDE SEQUENCE [LARGE SCALE GENOMIC DNA]</scope>
</reference>
<dbReference type="Pfam" id="PF21743">
    <property type="entry name" value="PTM_DIR17_Tudor"/>
    <property type="match status" value="1"/>
</dbReference>
<name>D8S5H4_SELML</name>
<feature type="domain" description="DDT" evidence="11">
    <location>
        <begin position="259"/>
        <end position="319"/>
    </location>
</feature>
<dbReference type="InterPro" id="IPR011011">
    <property type="entry name" value="Znf_FYVE_PHD"/>
</dbReference>
<evidence type="ECO:0000256" key="8">
    <source>
        <dbReference type="PROSITE-ProRule" id="PRU00146"/>
    </source>
</evidence>
<dbReference type="InterPro" id="IPR019787">
    <property type="entry name" value="Znf_PHD-finger"/>
</dbReference>
<dbReference type="PRINTS" id="PR00930">
    <property type="entry name" value="HIGHMOBLTYIY"/>
</dbReference>
<dbReference type="InterPro" id="IPR000116">
    <property type="entry name" value="HMGA"/>
</dbReference>
<comment type="subcellular location">
    <subcellularLocation>
        <location evidence="1">Nucleus</location>
    </subcellularLocation>
</comment>
<feature type="compositionally biased region" description="Basic and acidic residues" evidence="9">
    <location>
        <begin position="455"/>
        <end position="468"/>
    </location>
</feature>
<dbReference type="eggNOG" id="KOG1473">
    <property type="taxonomic scope" value="Eukaryota"/>
</dbReference>
<feature type="domain" description="PHD-type" evidence="10">
    <location>
        <begin position="472"/>
        <end position="519"/>
    </location>
</feature>
<dbReference type="InterPro" id="IPR001965">
    <property type="entry name" value="Znf_PHD"/>
</dbReference>
<dbReference type="Gene3D" id="2.30.30.140">
    <property type="match status" value="1"/>
</dbReference>
<dbReference type="PANTHER" id="PTHR46508">
    <property type="entry name" value="PHD FINGER FAMILY PROTEIN"/>
    <property type="match status" value="1"/>
</dbReference>
<evidence type="ECO:0000259" key="11">
    <source>
        <dbReference type="PROSITE" id="PS50827"/>
    </source>
</evidence>
<dbReference type="Pfam" id="PF02791">
    <property type="entry name" value="DDT"/>
    <property type="match status" value="1"/>
</dbReference>